<keyword evidence="1" id="KW-1003">Cell membrane</keyword>
<evidence type="ECO:0000259" key="9">
    <source>
        <dbReference type="Pfam" id="PF00535"/>
    </source>
</evidence>
<evidence type="ECO:0000256" key="3">
    <source>
        <dbReference type="ARBA" id="ARBA00022679"/>
    </source>
</evidence>
<dbReference type="Gene3D" id="3.90.550.10">
    <property type="entry name" value="Spore Coat Polysaccharide Biosynthesis Protein SpsA, Chain A"/>
    <property type="match status" value="1"/>
</dbReference>
<evidence type="ECO:0000313" key="11">
    <source>
        <dbReference type="Proteomes" id="UP000254537"/>
    </source>
</evidence>
<gene>
    <name evidence="10" type="ORF">DWG20_11000</name>
</gene>
<evidence type="ECO:0000256" key="4">
    <source>
        <dbReference type="ARBA" id="ARBA00022692"/>
    </source>
</evidence>
<dbReference type="CDD" id="cd04187">
    <property type="entry name" value="DPM1_like_bac"/>
    <property type="match status" value="1"/>
</dbReference>
<dbReference type="OrthoDB" id="9811884at2"/>
<feature type="transmembrane region" description="Helical" evidence="8">
    <location>
        <begin position="251"/>
        <end position="269"/>
    </location>
</feature>
<dbReference type="GO" id="GO:0009103">
    <property type="term" value="P:lipopolysaccharide biosynthetic process"/>
    <property type="evidence" value="ECO:0007669"/>
    <property type="project" value="UniProtKB-KW"/>
</dbReference>
<dbReference type="Pfam" id="PF00535">
    <property type="entry name" value="Glycos_transf_2"/>
    <property type="match status" value="1"/>
</dbReference>
<dbReference type="AlphaFoldDB" id="A0A345Y7M6"/>
<name>A0A345Y7M6_9NEIS</name>
<dbReference type="Proteomes" id="UP000254537">
    <property type="component" value="Chromosome"/>
</dbReference>
<keyword evidence="2" id="KW-0328">Glycosyltransferase</keyword>
<evidence type="ECO:0000313" key="10">
    <source>
        <dbReference type="EMBL" id="AXK39928.1"/>
    </source>
</evidence>
<keyword evidence="3 10" id="KW-0808">Transferase</keyword>
<dbReference type="InterPro" id="IPR050256">
    <property type="entry name" value="Glycosyltransferase_2"/>
</dbReference>
<evidence type="ECO:0000256" key="7">
    <source>
        <dbReference type="ARBA" id="ARBA00023136"/>
    </source>
</evidence>
<evidence type="ECO:0000256" key="2">
    <source>
        <dbReference type="ARBA" id="ARBA00022676"/>
    </source>
</evidence>
<accession>A0A345Y7M6</accession>
<reference evidence="10 11" key="1">
    <citation type="submission" date="2018-07" db="EMBL/GenBank/DDBJ databases">
        <title>Crenobacter cavernae sp. nov., isolated from a karst cave.</title>
        <authorList>
            <person name="Zhu H."/>
        </authorList>
    </citation>
    <scope>NUCLEOTIDE SEQUENCE [LARGE SCALE GENOMIC DNA]</scope>
    <source>
        <strain evidence="10 11">K1W11S-77</strain>
    </source>
</reference>
<dbReference type="GO" id="GO:0005886">
    <property type="term" value="C:plasma membrane"/>
    <property type="evidence" value="ECO:0007669"/>
    <property type="project" value="TreeGrafter"/>
</dbReference>
<dbReference type="InterPro" id="IPR001173">
    <property type="entry name" value="Glyco_trans_2-like"/>
</dbReference>
<evidence type="ECO:0000256" key="5">
    <source>
        <dbReference type="ARBA" id="ARBA00022985"/>
    </source>
</evidence>
<keyword evidence="4 8" id="KW-0812">Transmembrane</keyword>
<keyword evidence="7 8" id="KW-0472">Membrane</keyword>
<evidence type="ECO:0000256" key="1">
    <source>
        <dbReference type="ARBA" id="ARBA00022475"/>
    </source>
</evidence>
<evidence type="ECO:0000256" key="6">
    <source>
        <dbReference type="ARBA" id="ARBA00022989"/>
    </source>
</evidence>
<dbReference type="SUPFAM" id="SSF53448">
    <property type="entry name" value="Nucleotide-diphospho-sugar transferases"/>
    <property type="match status" value="1"/>
</dbReference>
<keyword evidence="6 8" id="KW-1133">Transmembrane helix</keyword>
<dbReference type="PANTHER" id="PTHR48090">
    <property type="entry name" value="UNDECAPRENYL-PHOSPHATE 4-DEOXY-4-FORMAMIDO-L-ARABINOSE TRANSFERASE-RELATED"/>
    <property type="match status" value="1"/>
</dbReference>
<sequence>MCDPLVPPYLLGLHAAERPADPLVSCVVPAYNESANIVPLLETLHRLLNADGYRHELIVVDDGSRDDTVERVLTHNTGLPVKLVQLSRNFGKEVALTAGLEHAVGDAVVLIDADFQHPPEKVTEFLARWREGYDMVYSVRDGREDETLAKRCFTRAFYALINLGVPLKIPENTQDFRVLDRRIVDALGAMPERSRFMKGLYNWTGFTQLAVETRTGQRAAGHSSFNFWRLFGLAMTGLTSFSVMPLRVWTAIGALISLSSILYAAIVFVDTLINGNPERGWPTLAVAVCFLGGIQLLSIGILGEYVGRIFQEVKRRPTYLVSRVVTPAEPGAAHER</sequence>
<dbReference type="InterPro" id="IPR029044">
    <property type="entry name" value="Nucleotide-diphossugar_trans"/>
</dbReference>
<dbReference type="EMBL" id="CP031337">
    <property type="protein sequence ID" value="AXK39928.1"/>
    <property type="molecule type" value="Genomic_DNA"/>
</dbReference>
<organism evidence="10 11">
    <name type="scientific">Crenobacter cavernae</name>
    <dbReference type="NCBI Taxonomy" id="2290923"/>
    <lineage>
        <taxon>Bacteria</taxon>
        <taxon>Pseudomonadati</taxon>
        <taxon>Pseudomonadota</taxon>
        <taxon>Betaproteobacteria</taxon>
        <taxon>Neisseriales</taxon>
        <taxon>Neisseriaceae</taxon>
        <taxon>Crenobacter</taxon>
    </lineage>
</organism>
<evidence type="ECO:0000256" key="8">
    <source>
        <dbReference type="SAM" id="Phobius"/>
    </source>
</evidence>
<dbReference type="PANTHER" id="PTHR48090:SF3">
    <property type="entry name" value="UNDECAPRENYL-PHOSPHATE 4-DEOXY-4-FORMAMIDO-L-ARABINOSE TRANSFERASE"/>
    <property type="match status" value="1"/>
</dbReference>
<keyword evidence="5" id="KW-0448">Lipopolysaccharide biosynthesis</keyword>
<proteinExistence type="predicted"/>
<dbReference type="GO" id="GO:0016757">
    <property type="term" value="F:glycosyltransferase activity"/>
    <property type="evidence" value="ECO:0007669"/>
    <property type="project" value="UniProtKB-KW"/>
</dbReference>
<feature type="domain" description="Glycosyltransferase 2-like" evidence="9">
    <location>
        <begin position="25"/>
        <end position="187"/>
    </location>
</feature>
<feature type="transmembrane region" description="Helical" evidence="8">
    <location>
        <begin position="227"/>
        <end position="244"/>
    </location>
</feature>
<feature type="transmembrane region" description="Helical" evidence="8">
    <location>
        <begin position="281"/>
        <end position="306"/>
    </location>
</feature>
<dbReference type="KEGG" id="ccah:DWG20_11000"/>
<protein>
    <submittedName>
        <fullName evidence="10">Glycosyltransferase</fullName>
    </submittedName>
</protein>